<evidence type="ECO:0000256" key="2">
    <source>
        <dbReference type="ARBA" id="ARBA00022846"/>
    </source>
</evidence>
<dbReference type="Gene3D" id="1.20.890.10">
    <property type="entry name" value="cAMP-dependent protein kinase regulatory subunit, dimerization-anchoring domain"/>
    <property type="match status" value="1"/>
</dbReference>
<dbReference type="AlphaFoldDB" id="A0AAD9N197"/>
<evidence type="ECO:0000313" key="7">
    <source>
        <dbReference type="Proteomes" id="UP001208570"/>
    </source>
</evidence>
<protein>
    <recommendedName>
        <fullName evidence="8">Ropporin-1-like protein</fullName>
    </recommendedName>
</protein>
<comment type="subcellular location">
    <subcellularLocation>
        <location evidence="1">Cell projection</location>
        <location evidence="1">Cilium</location>
        <location evidence="1">Flagellum</location>
    </subcellularLocation>
</comment>
<evidence type="ECO:0000256" key="1">
    <source>
        <dbReference type="ARBA" id="ARBA00004230"/>
    </source>
</evidence>
<evidence type="ECO:0000256" key="5">
    <source>
        <dbReference type="ARBA" id="ARBA00035651"/>
    </source>
</evidence>
<gene>
    <name evidence="6" type="ORF">LSH36_296g02016</name>
</gene>
<dbReference type="CDD" id="cd23019">
    <property type="entry name" value="DD_ROP"/>
    <property type="match status" value="1"/>
</dbReference>
<evidence type="ECO:0000256" key="3">
    <source>
        <dbReference type="ARBA" id="ARBA00023069"/>
    </source>
</evidence>
<proteinExistence type="inferred from homology"/>
<dbReference type="PANTHER" id="PTHR14952:SF9">
    <property type="entry name" value="EF-HAND DOMAIN-CONTAINING PROTEIN"/>
    <property type="match status" value="1"/>
</dbReference>
<dbReference type="FunFam" id="1.20.890.10:FF:000004">
    <property type="entry name" value="ropporin-1-like protein isoform X2"/>
    <property type="match status" value="1"/>
</dbReference>
<dbReference type="PANTHER" id="PTHR14952">
    <property type="entry name" value="ROPPORIN-1-LIKE PROTEIN"/>
    <property type="match status" value="1"/>
</dbReference>
<keyword evidence="7" id="KW-1185">Reference proteome</keyword>
<sequence>MTQRDEPYYCAEQINIPPELPDILKQFTKAAIRTQPKDVLAWSAAYFRAMANGEMPPVKERLEMPSATQKTDTGLTPGLLRILNKQLGPKKTVSLTLIEEKWRNLALPMEQFQDLVRIGNFGGDIEWLKFFALGCSTLGDNLTSTMKTVCEILTADPDGGPARIPFPLFQELYKYLAGIDGEISSEHVNSVINYLTYQVDKQDGFIQPRNFLSADCPSLSA</sequence>
<keyword evidence="3" id="KW-0969">Cilium</keyword>
<dbReference type="EMBL" id="JAODUP010000296">
    <property type="protein sequence ID" value="KAK2153457.1"/>
    <property type="molecule type" value="Genomic_DNA"/>
</dbReference>
<evidence type="ECO:0008006" key="8">
    <source>
        <dbReference type="Google" id="ProtNLM"/>
    </source>
</evidence>
<keyword evidence="4" id="KW-0966">Cell projection</keyword>
<dbReference type="InterPro" id="IPR047844">
    <property type="entry name" value="ROP_DD"/>
</dbReference>
<name>A0AAD9N197_9ANNE</name>
<accession>A0AAD9N197</accession>
<keyword evidence="2" id="KW-0282">Flagellum</keyword>
<dbReference type="SUPFAM" id="SSF47391">
    <property type="entry name" value="Dimerization-anchoring domain of cAMP-dependent PK regulatory subunit"/>
    <property type="match status" value="1"/>
</dbReference>
<comment type="caution">
    <text evidence="6">The sequence shown here is derived from an EMBL/GenBank/DDBJ whole genome shotgun (WGS) entry which is preliminary data.</text>
</comment>
<evidence type="ECO:0000313" key="6">
    <source>
        <dbReference type="EMBL" id="KAK2153457.1"/>
    </source>
</evidence>
<comment type="similarity">
    <text evidence="5">Belongs to the ropporin family.</text>
</comment>
<evidence type="ECO:0000256" key="4">
    <source>
        <dbReference type="ARBA" id="ARBA00023273"/>
    </source>
</evidence>
<dbReference type="GO" id="GO:0031514">
    <property type="term" value="C:motile cilium"/>
    <property type="evidence" value="ECO:0007669"/>
    <property type="project" value="UniProtKB-SubCell"/>
</dbReference>
<reference evidence="6" key="1">
    <citation type="journal article" date="2023" name="Mol. Biol. Evol.">
        <title>Third-Generation Sequencing Reveals the Adaptive Role of the Epigenome in Three Deep-Sea Polychaetes.</title>
        <authorList>
            <person name="Perez M."/>
            <person name="Aroh O."/>
            <person name="Sun Y."/>
            <person name="Lan Y."/>
            <person name="Juniper S.K."/>
            <person name="Young C.R."/>
            <person name="Angers B."/>
            <person name="Qian P.Y."/>
        </authorList>
    </citation>
    <scope>NUCLEOTIDE SEQUENCE</scope>
    <source>
        <strain evidence="6">P08H-3</strain>
    </source>
</reference>
<dbReference type="Proteomes" id="UP001208570">
    <property type="component" value="Unassembled WGS sequence"/>
</dbReference>
<organism evidence="6 7">
    <name type="scientific">Paralvinella palmiformis</name>
    <dbReference type="NCBI Taxonomy" id="53620"/>
    <lineage>
        <taxon>Eukaryota</taxon>
        <taxon>Metazoa</taxon>
        <taxon>Spiralia</taxon>
        <taxon>Lophotrochozoa</taxon>
        <taxon>Annelida</taxon>
        <taxon>Polychaeta</taxon>
        <taxon>Sedentaria</taxon>
        <taxon>Canalipalpata</taxon>
        <taxon>Terebellida</taxon>
        <taxon>Terebelliformia</taxon>
        <taxon>Alvinellidae</taxon>
        <taxon>Paralvinella</taxon>
    </lineage>
</organism>